<evidence type="ECO:0000313" key="3">
    <source>
        <dbReference type="Proteomes" id="UP000008743"/>
    </source>
</evidence>
<dbReference type="OrthoDB" id="185175at2759"/>
<protein>
    <submittedName>
        <fullName evidence="2">Uncharacterized protein</fullName>
    </submittedName>
</protein>
<organism evidence="2 3">
    <name type="scientific">Capsaspora owczarzaki (strain ATCC 30864)</name>
    <dbReference type="NCBI Taxonomy" id="595528"/>
    <lineage>
        <taxon>Eukaryota</taxon>
        <taxon>Filasterea</taxon>
        <taxon>Capsaspora</taxon>
    </lineage>
</organism>
<feature type="region of interest" description="Disordered" evidence="1">
    <location>
        <begin position="245"/>
        <end position="298"/>
    </location>
</feature>
<feature type="compositionally biased region" description="Basic and acidic residues" evidence="1">
    <location>
        <begin position="26"/>
        <end position="48"/>
    </location>
</feature>
<feature type="compositionally biased region" description="Low complexity" evidence="1">
    <location>
        <begin position="254"/>
        <end position="267"/>
    </location>
</feature>
<feature type="region of interest" description="Disordered" evidence="1">
    <location>
        <begin position="1"/>
        <end position="165"/>
    </location>
</feature>
<accession>A0A0D2WUA9</accession>
<feature type="compositionally biased region" description="Basic residues" evidence="1">
    <location>
        <begin position="89"/>
        <end position="101"/>
    </location>
</feature>
<dbReference type="AlphaFoldDB" id="A0A0D2WUA9"/>
<keyword evidence="3" id="KW-1185">Reference proteome</keyword>
<sequence length="445" mass="46387">MKRQAEDALPSSTLAADADAPVDASVSRDHDHDAAPPSRETKRARISEDSVNPAPADTDVAAATAAAAATATDADSALNMKRRQEMKAAKRAKLKEKRKRAIARDRAMRAQASKAQPSTSTTAERQPDQGEQAKASKSGTSQGARSDGKVVAAADANSSSTQASCYSAATTSASTGCDQAGSNISQRTLGDLFSLLQQSLSRIDTLEQTVTELQSQISYVYSLQQYSWGASSDAATAEASNATYTAGGSSANWQQTSKQSKVSSSRGKANKRNHTAAVDAQPEQDAYPTRKNPGVRRKPAADVLQLPVLDPTVTITAVHPGHLIFSDDGTPSTIHDNNQALDGKITAATVSSDPKSDPKSDEQPTTAMDISAAATAATTTSVTPTPAVFENTPSNKSNRRHQTRKQFGIGAFLANLAPTCSTPPNPAESSASSRSAAPDMSGAQV</sequence>
<gene>
    <name evidence="2" type="ORF">CAOG_010002</name>
</gene>
<name>A0A0D2WUA9_CAPO3</name>
<feature type="compositionally biased region" description="Polar residues" evidence="1">
    <location>
        <begin position="113"/>
        <end position="124"/>
    </location>
</feature>
<evidence type="ECO:0000256" key="1">
    <source>
        <dbReference type="SAM" id="MobiDB-lite"/>
    </source>
</evidence>
<dbReference type="InParanoid" id="A0A0D2WUA9"/>
<dbReference type="EMBL" id="KE346370">
    <property type="protein sequence ID" value="KJE96210.1"/>
    <property type="molecule type" value="Genomic_DNA"/>
</dbReference>
<evidence type="ECO:0000313" key="2">
    <source>
        <dbReference type="EMBL" id="KJE96210.1"/>
    </source>
</evidence>
<reference evidence="3" key="1">
    <citation type="submission" date="2011-02" db="EMBL/GenBank/DDBJ databases">
        <title>The Genome Sequence of Capsaspora owczarzaki ATCC 30864.</title>
        <authorList>
            <person name="Russ C."/>
            <person name="Cuomo C."/>
            <person name="Burger G."/>
            <person name="Gray M.W."/>
            <person name="Holland P.W.H."/>
            <person name="King N."/>
            <person name="Lang F.B.F."/>
            <person name="Roger A.J."/>
            <person name="Ruiz-Trillo I."/>
            <person name="Young S.K."/>
            <person name="Zeng Q."/>
            <person name="Gargeya S."/>
            <person name="Alvarado L."/>
            <person name="Berlin A."/>
            <person name="Chapman S.B."/>
            <person name="Chen Z."/>
            <person name="Freedman E."/>
            <person name="Gellesch M."/>
            <person name="Goldberg J."/>
            <person name="Griggs A."/>
            <person name="Gujja S."/>
            <person name="Heilman E."/>
            <person name="Heiman D."/>
            <person name="Howarth C."/>
            <person name="Mehta T."/>
            <person name="Neiman D."/>
            <person name="Pearson M."/>
            <person name="Roberts A."/>
            <person name="Saif S."/>
            <person name="Shea T."/>
            <person name="Shenoy N."/>
            <person name="Sisk P."/>
            <person name="Stolte C."/>
            <person name="Sykes S."/>
            <person name="White J."/>
            <person name="Yandava C."/>
            <person name="Haas B."/>
            <person name="Nusbaum C."/>
            <person name="Birren B."/>
        </authorList>
    </citation>
    <scope>NUCLEOTIDE SEQUENCE</scope>
    <source>
        <strain evidence="3">ATCC 30864</strain>
    </source>
</reference>
<feature type="compositionally biased region" description="Low complexity" evidence="1">
    <location>
        <begin position="54"/>
        <end position="77"/>
    </location>
</feature>
<feature type="compositionally biased region" description="Low complexity" evidence="1">
    <location>
        <begin position="15"/>
        <end position="25"/>
    </location>
</feature>
<feature type="compositionally biased region" description="Low complexity" evidence="1">
    <location>
        <begin position="374"/>
        <end position="388"/>
    </location>
</feature>
<dbReference type="Proteomes" id="UP000008743">
    <property type="component" value="Unassembled WGS sequence"/>
</dbReference>
<feature type="compositionally biased region" description="Low complexity" evidence="1">
    <location>
        <begin position="427"/>
        <end position="445"/>
    </location>
</feature>
<feature type="region of interest" description="Disordered" evidence="1">
    <location>
        <begin position="374"/>
        <end position="445"/>
    </location>
</feature>
<proteinExistence type="predicted"/>
<feature type="compositionally biased region" description="Polar residues" evidence="1">
    <location>
        <begin position="135"/>
        <end position="144"/>
    </location>
</feature>